<dbReference type="Proteomes" id="UP000042958">
    <property type="component" value="Unassembled WGS sequence"/>
</dbReference>
<accession>A0A0F7VG87</accession>
<proteinExistence type="predicted"/>
<dbReference type="Gene3D" id="2.160.20.10">
    <property type="entry name" value="Single-stranded right-handed beta-helix, Pectin lyase-like"/>
    <property type="match status" value="1"/>
</dbReference>
<keyword evidence="1" id="KW-0732">Signal</keyword>
<dbReference type="InterPro" id="IPR012334">
    <property type="entry name" value="Pectin_lyas_fold"/>
</dbReference>
<evidence type="ECO:0000256" key="1">
    <source>
        <dbReference type="SAM" id="SignalP"/>
    </source>
</evidence>
<keyword evidence="4" id="KW-1185">Reference proteome</keyword>
<sequence length="361" mass="37403">MTRRAPRPSGTVCLALILLTFGLVSSATGAKIRVWPGHSIQAAINKASPHDTIVVKPGTYAEQLTIDKDGISLVGHDAILVPPFSAASNLCSGLAGDKTEAGICVLGSKVVLAPFVSEHRKVISVGKPVKGVSISGFQIKNFSGENVAVVGGQDVSVTQNKLINGGQYGLLSDGSTNTIVADNTVISETGLKFIGICVDNFAGAQVSKNYISGYIIALCIDTSGADVGNNGISNCCIGVFIDPFIKDAKVHDNHIDASNPTCPPESVFGIIISGAVNTVARHNIIQGQTNKTSGGATAGLAIVDDQSTGTLAIASGNKVVGNIFRHNTLDLLINTKGTGNVIEHNRCSTPKELCAKKEWST</sequence>
<dbReference type="InterPro" id="IPR039448">
    <property type="entry name" value="Beta_helix"/>
</dbReference>
<feature type="chain" id="PRO_5002524078" description="Right handed beta helix domain-containing protein" evidence="1">
    <location>
        <begin position="30"/>
        <end position="361"/>
    </location>
</feature>
<evidence type="ECO:0000313" key="3">
    <source>
        <dbReference type="EMBL" id="CEO59851.1"/>
    </source>
</evidence>
<dbReference type="AlphaFoldDB" id="A0A0F7VG87"/>
<dbReference type="InterPro" id="IPR011050">
    <property type="entry name" value="Pectin_lyase_fold/virulence"/>
</dbReference>
<dbReference type="Pfam" id="PF13229">
    <property type="entry name" value="Beta_helix"/>
    <property type="match status" value="1"/>
</dbReference>
<organism evidence="3 4">
    <name type="scientific">Penicillium brasilianum</name>
    <dbReference type="NCBI Taxonomy" id="104259"/>
    <lineage>
        <taxon>Eukaryota</taxon>
        <taxon>Fungi</taxon>
        <taxon>Dikarya</taxon>
        <taxon>Ascomycota</taxon>
        <taxon>Pezizomycotina</taxon>
        <taxon>Eurotiomycetes</taxon>
        <taxon>Eurotiomycetidae</taxon>
        <taxon>Eurotiales</taxon>
        <taxon>Aspergillaceae</taxon>
        <taxon>Penicillium</taxon>
    </lineage>
</organism>
<dbReference type="SMART" id="SM00710">
    <property type="entry name" value="PbH1"/>
    <property type="match status" value="6"/>
</dbReference>
<dbReference type="InterPro" id="IPR006626">
    <property type="entry name" value="PbH1"/>
</dbReference>
<dbReference type="OrthoDB" id="3488255at2759"/>
<evidence type="ECO:0000259" key="2">
    <source>
        <dbReference type="Pfam" id="PF13229"/>
    </source>
</evidence>
<dbReference type="SUPFAM" id="SSF51126">
    <property type="entry name" value="Pectin lyase-like"/>
    <property type="match status" value="1"/>
</dbReference>
<evidence type="ECO:0000313" key="4">
    <source>
        <dbReference type="Proteomes" id="UP000042958"/>
    </source>
</evidence>
<protein>
    <recommendedName>
        <fullName evidence="2">Right handed beta helix domain-containing protein</fullName>
    </recommendedName>
</protein>
<reference evidence="4" key="1">
    <citation type="journal article" date="2015" name="Genome Announc.">
        <title>Draft genome sequence of the fungus Penicillium brasilianum MG11.</title>
        <authorList>
            <person name="Horn F."/>
            <person name="Linde J."/>
            <person name="Mattern D.J."/>
            <person name="Walther G."/>
            <person name="Guthke R."/>
            <person name="Brakhage A.A."/>
            <person name="Valiante V."/>
        </authorList>
    </citation>
    <scope>NUCLEOTIDE SEQUENCE [LARGE SCALE GENOMIC DNA]</scope>
    <source>
        <strain evidence="4">MG11</strain>
    </source>
</reference>
<dbReference type="EMBL" id="CDHK01000004">
    <property type="protein sequence ID" value="CEO59851.1"/>
    <property type="molecule type" value="Genomic_DNA"/>
</dbReference>
<feature type="signal peptide" evidence="1">
    <location>
        <begin position="1"/>
        <end position="29"/>
    </location>
</feature>
<name>A0A0F7VG87_PENBI</name>
<feature type="domain" description="Right handed beta helix" evidence="2">
    <location>
        <begin position="148"/>
        <end position="304"/>
    </location>
</feature>
<gene>
    <name evidence="3" type="ORF">PMG11_04504</name>
</gene>